<organism evidence="2 3">
    <name type="scientific">Zasmidium cellare ATCC 36951</name>
    <dbReference type="NCBI Taxonomy" id="1080233"/>
    <lineage>
        <taxon>Eukaryota</taxon>
        <taxon>Fungi</taxon>
        <taxon>Dikarya</taxon>
        <taxon>Ascomycota</taxon>
        <taxon>Pezizomycotina</taxon>
        <taxon>Dothideomycetes</taxon>
        <taxon>Dothideomycetidae</taxon>
        <taxon>Mycosphaerellales</taxon>
        <taxon>Mycosphaerellaceae</taxon>
        <taxon>Zasmidium</taxon>
    </lineage>
</organism>
<reference evidence="2" key="1">
    <citation type="journal article" date="2020" name="Stud. Mycol.">
        <title>101 Dothideomycetes genomes: a test case for predicting lifestyles and emergence of pathogens.</title>
        <authorList>
            <person name="Haridas S."/>
            <person name="Albert R."/>
            <person name="Binder M."/>
            <person name="Bloem J."/>
            <person name="Labutti K."/>
            <person name="Salamov A."/>
            <person name="Andreopoulos B."/>
            <person name="Baker S."/>
            <person name="Barry K."/>
            <person name="Bills G."/>
            <person name="Bluhm B."/>
            <person name="Cannon C."/>
            <person name="Castanera R."/>
            <person name="Culley D."/>
            <person name="Daum C."/>
            <person name="Ezra D."/>
            <person name="Gonzalez J."/>
            <person name="Henrissat B."/>
            <person name="Kuo A."/>
            <person name="Liang C."/>
            <person name="Lipzen A."/>
            <person name="Lutzoni F."/>
            <person name="Magnuson J."/>
            <person name="Mondo S."/>
            <person name="Nolan M."/>
            <person name="Ohm R."/>
            <person name="Pangilinan J."/>
            <person name="Park H.-J."/>
            <person name="Ramirez L."/>
            <person name="Alfaro M."/>
            <person name="Sun H."/>
            <person name="Tritt A."/>
            <person name="Yoshinaga Y."/>
            <person name="Zwiers L.-H."/>
            <person name="Turgeon B."/>
            <person name="Goodwin S."/>
            <person name="Spatafora J."/>
            <person name="Crous P."/>
            <person name="Grigoriev I."/>
        </authorList>
    </citation>
    <scope>NUCLEOTIDE SEQUENCE</scope>
    <source>
        <strain evidence="2">ATCC 36951</strain>
    </source>
</reference>
<dbReference type="Proteomes" id="UP000799537">
    <property type="component" value="Unassembled WGS sequence"/>
</dbReference>
<accession>A0A6A6D4E9</accession>
<evidence type="ECO:0000313" key="2">
    <source>
        <dbReference type="EMBL" id="KAF2174277.1"/>
    </source>
</evidence>
<feature type="region of interest" description="Disordered" evidence="1">
    <location>
        <begin position="135"/>
        <end position="199"/>
    </location>
</feature>
<evidence type="ECO:0008006" key="4">
    <source>
        <dbReference type="Google" id="ProtNLM"/>
    </source>
</evidence>
<feature type="compositionally biased region" description="Basic and acidic residues" evidence="1">
    <location>
        <begin position="166"/>
        <end position="186"/>
    </location>
</feature>
<evidence type="ECO:0000256" key="1">
    <source>
        <dbReference type="SAM" id="MobiDB-lite"/>
    </source>
</evidence>
<dbReference type="OrthoDB" id="3862662at2759"/>
<gene>
    <name evidence="2" type="ORF">M409DRAFT_49135</name>
</gene>
<dbReference type="EMBL" id="ML993579">
    <property type="protein sequence ID" value="KAF2174277.1"/>
    <property type="molecule type" value="Genomic_DNA"/>
</dbReference>
<proteinExistence type="predicted"/>
<name>A0A6A6D4E9_ZASCE</name>
<dbReference type="PANTHER" id="PTHR37540:SF5">
    <property type="entry name" value="TRANSCRIPTION FACTOR DOMAIN-CONTAINING PROTEIN"/>
    <property type="match status" value="1"/>
</dbReference>
<sequence>MSRTTVYLLRVALVSLHPILRLPRRHCMWYVYRRLIPAPPALFRAKPTLEVGVWPQISCLLNTARGLGPSSLPYAFQPLILECFVCQGIKNCTAKHTRLRTDASGPNYPFVNSTAGELRHDADAKRIVRSHAMKDFRARQRRARSSLEGTAPDTTSKPSRLTLALRGREGKGHLVDLDPDDFKESQPTDTTPVDSLSTLKPSTWSATTAGILQSPQQLQQMVGLCHEWFRWLRPDTQSDPNGNSTGMNADFTCCPTLLCSIYIAAIAGLDAADHRLPSGLEVLFKNRVIREIQTKIQSCSPAIMDQTMSALLFLIAHDFYRVDSSAVTHLRGLRSILCLNVERNPGMKWGAGLVIESMDLFIALWLDSDPLIVVDEEQHKQNCRYSAEDAIFSSQEDRRAHEAGDAFEEIARFLVYEQIASVEKVLTNNAAVRERKEGVIKILTSFNSCVDSHGKGCRDLYHYLSDKLFEQLAEFSENFCESMEDHEVENHHLARVGHQTLAILYNVMVNQHPFSHITNQGYVNGIAKAISALDQDWRPYPYLRFFGLLTGACAAKEQRTKAFFHTRLARSLRALEYSAWPDVKRFIIHFRHFKRSITPPLARPGRRQRSSLLVSNLGASRGAEVTRRARSPGMDELVQNGPLMWNSQTPDQQSQEIHYDSAIFQEAILRGLYWKTEAQPRAVM</sequence>
<protein>
    <recommendedName>
        <fullName evidence="4">Transcription factor domain-containing protein</fullName>
    </recommendedName>
</protein>
<dbReference type="PANTHER" id="PTHR37540">
    <property type="entry name" value="TRANSCRIPTION FACTOR (ACR-2), PUTATIVE-RELATED-RELATED"/>
    <property type="match status" value="1"/>
</dbReference>
<dbReference type="RefSeq" id="XP_033675166.1">
    <property type="nucleotide sequence ID" value="XM_033811157.1"/>
</dbReference>
<dbReference type="AlphaFoldDB" id="A0A6A6D4E9"/>
<dbReference type="GeneID" id="54564429"/>
<feature type="compositionally biased region" description="Polar residues" evidence="1">
    <location>
        <begin position="187"/>
        <end position="199"/>
    </location>
</feature>
<keyword evidence="3" id="KW-1185">Reference proteome</keyword>
<evidence type="ECO:0000313" key="3">
    <source>
        <dbReference type="Proteomes" id="UP000799537"/>
    </source>
</evidence>